<gene>
    <name evidence="1" type="ORF">JP75_07625</name>
</gene>
<name>A0A087M3G7_9HYPH</name>
<proteinExistence type="predicted"/>
<dbReference type="AlphaFoldDB" id="A0A087M3G7"/>
<dbReference type="EMBL" id="JQGC01000006">
    <property type="protein sequence ID" value="KFL31420.1"/>
    <property type="molecule type" value="Genomic_DNA"/>
</dbReference>
<evidence type="ECO:0000313" key="2">
    <source>
        <dbReference type="Proteomes" id="UP000028981"/>
    </source>
</evidence>
<dbReference type="Proteomes" id="UP000028981">
    <property type="component" value="Unassembled WGS sequence"/>
</dbReference>
<comment type="caution">
    <text evidence="1">The sequence shown here is derived from an EMBL/GenBank/DDBJ whole genome shotgun (WGS) entry which is preliminary data.</text>
</comment>
<sequence>MQPLPPSSAAQASFLKAFEEWHGRAPTDFPLAAPPCDGVGAVDEDAILAKLFSAVASPAPYFPPTHSMAVLTAAIIVHQRRLDTAWNAARSSAPGVVADRSAWTELRPYEAMIAVMHGWLDALWTRFVGEVA</sequence>
<organism evidence="1 2">
    <name type="scientific">Devosia riboflavina</name>
    <dbReference type="NCBI Taxonomy" id="46914"/>
    <lineage>
        <taxon>Bacteria</taxon>
        <taxon>Pseudomonadati</taxon>
        <taxon>Pseudomonadota</taxon>
        <taxon>Alphaproteobacteria</taxon>
        <taxon>Hyphomicrobiales</taxon>
        <taxon>Devosiaceae</taxon>
        <taxon>Devosia</taxon>
    </lineage>
</organism>
<accession>A0A087M3G7</accession>
<protein>
    <submittedName>
        <fullName evidence="1">Uncharacterized protein</fullName>
    </submittedName>
</protein>
<reference evidence="1 2" key="1">
    <citation type="submission" date="2014-08" db="EMBL/GenBank/DDBJ databases">
        <authorList>
            <person name="Hassan Y.I."/>
            <person name="Lepp D."/>
            <person name="Zhou T."/>
        </authorList>
    </citation>
    <scope>NUCLEOTIDE SEQUENCE [LARGE SCALE GENOMIC DNA]</scope>
    <source>
        <strain evidence="1 2">IFO13584</strain>
    </source>
</reference>
<evidence type="ECO:0000313" key="1">
    <source>
        <dbReference type="EMBL" id="KFL31420.1"/>
    </source>
</evidence>
<dbReference type="STRING" id="46914.JP75_07625"/>
<keyword evidence="2" id="KW-1185">Reference proteome</keyword>